<dbReference type="SUPFAM" id="SSF103481">
    <property type="entry name" value="Multidrug resistance efflux transporter EmrE"/>
    <property type="match status" value="2"/>
</dbReference>
<evidence type="ECO:0000313" key="8">
    <source>
        <dbReference type="EMBL" id="SHL27183.1"/>
    </source>
</evidence>
<dbReference type="PANTHER" id="PTHR32322:SF2">
    <property type="entry name" value="EAMA DOMAIN-CONTAINING PROTEIN"/>
    <property type="match status" value="1"/>
</dbReference>
<comment type="similarity">
    <text evidence="2">Belongs to the EamA transporter family.</text>
</comment>
<dbReference type="Pfam" id="PF00892">
    <property type="entry name" value="EamA"/>
    <property type="match status" value="2"/>
</dbReference>
<dbReference type="RefSeq" id="WP_073197674.1">
    <property type="nucleotide sequence ID" value="NZ_FRBN01000009.1"/>
</dbReference>
<dbReference type="STRING" id="1054996.SAMN05444414_10972"/>
<gene>
    <name evidence="8" type="ORF">SAMN05444414_10972</name>
</gene>
<dbReference type="Proteomes" id="UP000184191">
    <property type="component" value="Unassembled WGS sequence"/>
</dbReference>
<feature type="domain" description="EamA" evidence="7">
    <location>
        <begin position="148"/>
        <end position="281"/>
    </location>
</feature>
<feature type="transmembrane region" description="Helical" evidence="6">
    <location>
        <begin position="209"/>
        <end position="231"/>
    </location>
</feature>
<feature type="transmembrane region" description="Helical" evidence="6">
    <location>
        <begin position="177"/>
        <end position="197"/>
    </location>
</feature>
<feature type="transmembrane region" description="Helical" evidence="6">
    <location>
        <begin position="92"/>
        <end position="114"/>
    </location>
</feature>
<evidence type="ECO:0000256" key="3">
    <source>
        <dbReference type="ARBA" id="ARBA00022692"/>
    </source>
</evidence>
<dbReference type="InterPro" id="IPR000620">
    <property type="entry name" value="EamA_dom"/>
</dbReference>
<reference evidence="9" key="1">
    <citation type="submission" date="2016-11" db="EMBL/GenBank/DDBJ databases">
        <authorList>
            <person name="Varghese N."/>
            <person name="Submissions S."/>
        </authorList>
    </citation>
    <scope>NUCLEOTIDE SEQUENCE [LARGE SCALE GENOMIC DNA]</scope>
    <source>
        <strain evidence="9">DSM 29327</strain>
    </source>
</reference>
<evidence type="ECO:0000256" key="5">
    <source>
        <dbReference type="ARBA" id="ARBA00023136"/>
    </source>
</evidence>
<dbReference type="EMBL" id="FRBN01000009">
    <property type="protein sequence ID" value="SHL27183.1"/>
    <property type="molecule type" value="Genomic_DNA"/>
</dbReference>
<evidence type="ECO:0000256" key="6">
    <source>
        <dbReference type="SAM" id="Phobius"/>
    </source>
</evidence>
<feature type="transmembrane region" description="Helical" evidence="6">
    <location>
        <begin position="265"/>
        <end position="283"/>
    </location>
</feature>
<evidence type="ECO:0000256" key="1">
    <source>
        <dbReference type="ARBA" id="ARBA00004141"/>
    </source>
</evidence>
<keyword evidence="9" id="KW-1185">Reference proteome</keyword>
<evidence type="ECO:0000256" key="4">
    <source>
        <dbReference type="ARBA" id="ARBA00022989"/>
    </source>
</evidence>
<dbReference type="GO" id="GO:0016020">
    <property type="term" value="C:membrane"/>
    <property type="evidence" value="ECO:0007669"/>
    <property type="project" value="UniProtKB-SubCell"/>
</dbReference>
<feature type="transmembrane region" description="Helical" evidence="6">
    <location>
        <begin position="38"/>
        <end position="55"/>
    </location>
</feature>
<evidence type="ECO:0000259" key="7">
    <source>
        <dbReference type="Pfam" id="PF00892"/>
    </source>
</evidence>
<feature type="transmembrane region" description="Helical" evidence="6">
    <location>
        <begin position="67"/>
        <end position="86"/>
    </location>
</feature>
<evidence type="ECO:0000313" key="9">
    <source>
        <dbReference type="Proteomes" id="UP000184191"/>
    </source>
</evidence>
<feature type="transmembrane region" description="Helical" evidence="6">
    <location>
        <begin position="243"/>
        <end position="259"/>
    </location>
</feature>
<protein>
    <submittedName>
        <fullName evidence="8">Threonine/homoserine efflux transporter RhtA</fullName>
    </submittedName>
</protein>
<dbReference type="InterPro" id="IPR050638">
    <property type="entry name" value="AA-Vitamin_Transporters"/>
</dbReference>
<feature type="domain" description="EamA" evidence="7">
    <location>
        <begin position="5"/>
        <end position="137"/>
    </location>
</feature>
<dbReference type="OrthoDB" id="7274881at2"/>
<feature type="transmembrane region" description="Helical" evidence="6">
    <location>
        <begin position="147"/>
        <end position="165"/>
    </location>
</feature>
<comment type="subcellular location">
    <subcellularLocation>
        <location evidence="1">Membrane</location>
        <topology evidence="1">Multi-pass membrane protein</topology>
    </subcellularLocation>
</comment>
<dbReference type="Gene3D" id="1.10.3730.20">
    <property type="match status" value="1"/>
</dbReference>
<evidence type="ECO:0000256" key="2">
    <source>
        <dbReference type="ARBA" id="ARBA00007362"/>
    </source>
</evidence>
<dbReference type="AlphaFoldDB" id="A0A1M6Z9W1"/>
<accession>A0A1M6Z9W1</accession>
<keyword evidence="5 6" id="KW-0472">Membrane</keyword>
<sequence>MDIRAIVMGLAFALMWSSAFTSARIIVAAAPPLTALGLRFLISGVIGITIALILGQTWRLTRAQWRATIVFGVCQNALYLGLNFVAMQTIEASLAAIIASTVPLLVGLISWAFLGERLGKIGIFGLFAGLAGVVIIMGARLQGGMDLYGVSLCAIAVFALAFATLSVRGAASGGNFLMVVGLQMIVGAVLVGTVGLATESLLIDWSWQLVAAFAYTTLIPGLAATLVWFLLVERIGATRAATFHFLNPFFGVAIAAMLLGEALRLGDLIGVLVIMGGILAVQLSRQGRI</sequence>
<name>A0A1M6Z9W1_9RHOB</name>
<dbReference type="PANTHER" id="PTHR32322">
    <property type="entry name" value="INNER MEMBRANE TRANSPORTER"/>
    <property type="match status" value="1"/>
</dbReference>
<dbReference type="InterPro" id="IPR037185">
    <property type="entry name" value="EmrE-like"/>
</dbReference>
<keyword evidence="3 6" id="KW-0812">Transmembrane</keyword>
<feature type="transmembrane region" description="Helical" evidence="6">
    <location>
        <begin position="121"/>
        <end position="141"/>
    </location>
</feature>
<keyword evidence="4 6" id="KW-1133">Transmembrane helix</keyword>
<organism evidence="8 9">
    <name type="scientific">Roseovarius marisflavi</name>
    <dbReference type="NCBI Taxonomy" id="1054996"/>
    <lineage>
        <taxon>Bacteria</taxon>
        <taxon>Pseudomonadati</taxon>
        <taxon>Pseudomonadota</taxon>
        <taxon>Alphaproteobacteria</taxon>
        <taxon>Rhodobacterales</taxon>
        <taxon>Roseobacteraceae</taxon>
        <taxon>Roseovarius</taxon>
    </lineage>
</organism>
<proteinExistence type="inferred from homology"/>